<accession>A0AAW0HXN7</accession>
<comment type="caution">
    <text evidence="2">The sequence shown here is derived from an EMBL/GenBank/DDBJ whole genome shotgun (WGS) entry which is preliminary data.</text>
</comment>
<organism evidence="2 3">
    <name type="scientific">Myodes glareolus</name>
    <name type="common">Bank vole</name>
    <name type="synonym">Clethrionomys glareolus</name>
    <dbReference type="NCBI Taxonomy" id="447135"/>
    <lineage>
        <taxon>Eukaryota</taxon>
        <taxon>Metazoa</taxon>
        <taxon>Chordata</taxon>
        <taxon>Craniata</taxon>
        <taxon>Vertebrata</taxon>
        <taxon>Euteleostomi</taxon>
        <taxon>Mammalia</taxon>
        <taxon>Eutheria</taxon>
        <taxon>Euarchontoglires</taxon>
        <taxon>Glires</taxon>
        <taxon>Rodentia</taxon>
        <taxon>Myomorpha</taxon>
        <taxon>Muroidea</taxon>
        <taxon>Cricetidae</taxon>
        <taxon>Arvicolinae</taxon>
        <taxon>Myodes</taxon>
    </lineage>
</organism>
<keyword evidence="3" id="KW-1185">Reference proteome</keyword>
<dbReference type="EMBL" id="JBBHLL010000294">
    <property type="protein sequence ID" value="KAK7806683.1"/>
    <property type="molecule type" value="Genomic_DNA"/>
</dbReference>
<name>A0AAW0HXN7_MYOGA</name>
<evidence type="ECO:0000313" key="2">
    <source>
        <dbReference type="EMBL" id="KAK7806683.1"/>
    </source>
</evidence>
<gene>
    <name evidence="2" type="ORF">U0070_026179</name>
</gene>
<dbReference type="Proteomes" id="UP001488838">
    <property type="component" value="Unassembled WGS sequence"/>
</dbReference>
<dbReference type="AlphaFoldDB" id="A0AAW0HXN7"/>
<reference evidence="2 3" key="1">
    <citation type="journal article" date="2023" name="bioRxiv">
        <title>Conserved and derived expression patterns and positive selection on dental genes reveal complex evolutionary context of ever-growing rodent molars.</title>
        <authorList>
            <person name="Calamari Z.T."/>
            <person name="Song A."/>
            <person name="Cohen E."/>
            <person name="Akter M."/>
            <person name="Roy R.D."/>
            <person name="Hallikas O."/>
            <person name="Christensen M.M."/>
            <person name="Li P."/>
            <person name="Marangoni P."/>
            <person name="Jernvall J."/>
            <person name="Klein O.D."/>
        </authorList>
    </citation>
    <scope>NUCLEOTIDE SEQUENCE [LARGE SCALE GENOMIC DNA]</scope>
    <source>
        <strain evidence="2">V071</strain>
    </source>
</reference>
<protein>
    <submittedName>
        <fullName evidence="2">Uncharacterized protein</fullName>
    </submittedName>
</protein>
<evidence type="ECO:0000256" key="1">
    <source>
        <dbReference type="SAM" id="MobiDB-lite"/>
    </source>
</evidence>
<proteinExistence type="predicted"/>
<sequence length="98" mass="10395">MPPLCDPGTAHPSSKSFLKKGNARDVSKNRKSPRGHQVNGAAESPILSGVPVLSSLDLATSNIILVNEARGCDQTSLSYDVEPNLSVSIFCAMSKQQK</sequence>
<evidence type="ECO:0000313" key="3">
    <source>
        <dbReference type="Proteomes" id="UP001488838"/>
    </source>
</evidence>
<feature type="region of interest" description="Disordered" evidence="1">
    <location>
        <begin position="1"/>
        <end position="42"/>
    </location>
</feature>